<dbReference type="InterPro" id="IPR000980">
    <property type="entry name" value="SH2"/>
</dbReference>
<proteinExistence type="predicted"/>
<evidence type="ECO:0000256" key="1">
    <source>
        <dbReference type="PROSITE-ProRule" id="PRU00191"/>
    </source>
</evidence>
<evidence type="ECO:0000313" key="3">
    <source>
        <dbReference type="EMBL" id="SOQ59010.1"/>
    </source>
</evidence>
<accession>A0A2H1X0X2</accession>
<evidence type="ECO:0000259" key="2">
    <source>
        <dbReference type="PROSITE" id="PS50001"/>
    </source>
</evidence>
<dbReference type="Pfam" id="PF00017">
    <property type="entry name" value="SH2"/>
    <property type="match status" value="1"/>
</dbReference>
<gene>
    <name evidence="3" type="ORF">SFRICE_039760</name>
</gene>
<dbReference type="SMART" id="SM00252">
    <property type="entry name" value="SH2"/>
    <property type="match status" value="1"/>
</dbReference>
<protein>
    <submittedName>
        <fullName evidence="3">SFRICE_039760</fullName>
    </submittedName>
</protein>
<dbReference type="AlphaFoldDB" id="A0A2H1X0X2"/>
<dbReference type="PANTHER" id="PTHR46559:SF1">
    <property type="entry name" value="TYROSINE-PROTEIN PHOSPHATASE NON-RECEPTOR TYPE 11"/>
    <property type="match status" value="1"/>
</dbReference>
<dbReference type="EMBL" id="ODYU01012596">
    <property type="protein sequence ID" value="SOQ59010.1"/>
    <property type="molecule type" value="Genomic_DNA"/>
</dbReference>
<sequence length="97" mass="10913">WFHGVMSAKEAELLIMQKGKNGSFLVRESQAHPGEYVLSVRVRGRVSHVMIRRQTLIYDSEKMPSNTLPDLGIEAETLCPAVALATTRRTWQPAFNS</sequence>
<feature type="non-terminal residue" evidence="3">
    <location>
        <position position="1"/>
    </location>
</feature>
<organism evidence="3">
    <name type="scientific">Spodoptera frugiperda</name>
    <name type="common">Fall armyworm</name>
    <dbReference type="NCBI Taxonomy" id="7108"/>
    <lineage>
        <taxon>Eukaryota</taxon>
        <taxon>Metazoa</taxon>
        <taxon>Ecdysozoa</taxon>
        <taxon>Arthropoda</taxon>
        <taxon>Hexapoda</taxon>
        <taxon>Insecta</taxon>
        <taxon>Pterygota</taxon>
        <taxon>Neoptera</taxon>
        <taxon>Endopterygota</taxon>
        <taxon>Lepidoptera</taxon>
        <taxon>Glossata</taxon>
        <taxon>Ditrysia</taxon>
        <taxon>Noctuoidea</taxon>
        <taxon>Noctuidae</taxon>
        <taxon>Amphipyrinae</taxon>
        <taxon>Spodoptera</taxon>
    </lineage>
</organism>
<reference evidence="3" key="1">
    <citation type="submission" date="2016-07" db="EMBL/GenBank/DDBJ databases">
        <authorList>
            <person name="Bretaudeau A."/>
        </authorList>
    </citation>
    <scope>NUCLEOTIDE SEQUENCE</scope>
    <source>
        <strain evidence="3">Rice</strain>
        <tissue evidence="3">Whole body</tissue>
    </source>
</reference>
<dbReference type="GO" id="GO:0070374">
    <property type="term" value="P:positive regulation of ERK1 and ERK2 cascade"/>
    <property type="evidence" value="ECO:0007669"/>
    <property type="project" value="TreeGrafter"/>
</dbReference>
<name>A0A2H1X0X2_SPOFR</name>
<dbReference type="SUPFAM" id="SSF55550">
    <property type="entry name" value="SH2 domain"/>
    <property type="match status" value="1"/>
</dbReference>
<dbReference type="Gene3D" id="3.30.505.10">
    <property type="entry name" value="SH2 domain"/>
    <property type="match status" value="1"/>
</dbReference>
<feature type="domain" description="SH2" evidence="2">
    <location>
        <begin position="1"/>
        <end position="71"/>
    </location>
</feature>
<dbReference type="GO" id="GO:0004726">
    <property type="term" value="F:non-membrane spanning protein tyrosine phosphatase activity"/>
    <property type="evidence" value="ECO:0007669"/>
    <property type="project" value="TreeGrafter"/>
</dbReference>
<dbReference type="GO" id="GO:0030971">
    <property type="term" value="F:receptor tyrosine kinase binding"/>
    <property type="evidence" value="ECO:0007669"/>
    <property type="project" value="TreeGrafter"/>
</dbReference>
<dbReference type="PROSITE" id="PS50001">
    <property type="entry name" value="SH2"/>
    <property type="match status" value="1"/>
</dbReference>
<dbReference type="GO" id="GO:0005737">
    <property type="term" value="C:cytoplasm"/>
    <property type="evidence" value="ECO:0007669"/>
    <property type="project" value="TreeGrafter"/>
</dbReference>
<keyword evidence="1" id="KW-0727">SH2 domain</keyword>
<dbReference type="PRINTS" id="PR00401">
    <property type="entry name" value="SH2DOMAIN"/>
</dbReference>
<dbReference type="PANTHER" id="PTHR46559">
    <property type="entry name" value="TYROSINE-PROTEIN PHOSPHATASE NON-RECEPTOR TYPE 11"/>
    <property type="match status" value="1"/>
</dbReference>
<dbReference type="GO" id="GO:0050839">
    <property type="term" value="F:cell adhesion molecule binding"/>
    <property type="evidence" value="ECO:0007669"/>
    <property type="project" value="TreeGrafter"/>
</dbReference>
<dbReference type="InterPro" id="IPR036860">
    <property type="entry name" value="SH2_dom_sf"/>
</dbReference>